<evidence type="ECO:0000313" key="2">
    <source>
        <dbReference type="Proteomes" id="UP000182360"/>
    </source>
</evidence>
<name>A0A1H9AW83_9SPIR</name>
<organism evidence="1 2">
    <name type="scientific">Treponema bryantii</name>
    <dbReference type="NCBI Taxonomy" id="163"/>
    <lineage>
        <taxon>Bacteria</taxon>
        <taxon>Pseudomonadati</taxon>
        <taxon>Spirochaetota</taxon>
        <taxon>Spirochaetia</taxon>
        <taxon>Spirochaetales</taxon>
        <taxon>Treponemataceae</taxon>
        <taxon>Treponema</taxon>
    </lineage>
</organism>
<keyword evidence="2" id="KW-1185">Reference proteome</keyword>
<dbReference type="RefSeq" id="WP_074640514.1">
    <property type="nucleotide sequence ID" value="NZ_FOFU01000001.1"/>
</dbReference>
<evidence type="ECO:0000313" key="1">
    <source>
        <dbReference type="EMBL" id="SEP80198.1"/>
    </source>
</evidence>
<accession>A0A1H9AW83</accession>
<reference evidence="1 2" key="1">
    <citation type="submission" date="2016-10" db="EMBL/GenBank/DDBJ databases">
        <authorList>
            <person name="de Groot N.N."/>
        </authorList>
    </citation>
    <scope>NUCLEOTIDE SEQUENCE [LARGE SCALE GENOMIC DNA]</scope>
    <source>
        <strain evidence="1 2">B25</strain>
    </source>
</reference>
<sequence>MGRWITVKGTHVYIKDGESVAQAFHRETGKDINEGNKAPTASEIVEQYKQGKIKSQAQVENVISKLPDLSAKYDFVNRESSTKGSLVVVNGRTTRLKEYTSKTEYGTMAKVGKKYLLIPNNANLTVKDVTDIRSVMFDHDRKFKGKK</sequence>
<gene>
    <name evidence="1" type="ORF">SAMN04487977_101469</name>
</gene>
<dbReference type="EMBL" id="FOFU01000001">
    <property type="protein sequence ID" value="SEP80198.1"/>
    <property type="molecule type" value="Genomic_DNA"/>
</dbReference>
<protein>
    <submittedName>
        <fullName evidence="1">Uncharacterized protein</fullName>
    </submittedName>
</protein>
<dbReference type="AlphaFoldDB" id="A0A1H9AW83"/>
<proteinExistence type="predicted"/>
<dbReference type="Proteomes" id="UP000182360">
    <property type="component" value="Unassembled WGS sequence"/>
</dbReference>